<gene>
    <name evidence="8" type="ORF">CA14_011537</name>
</gene>
<comment type="similarity">
    <text evidence="2">Belongs to the glycosyl hydrolase 13 family.</text>
</comment>
<keyword evidence="5" id="KW-0119">Carbohydrate metabolism</keyword>
<feature type="domain" description="Glycosyl hydrolase family 13 catalytic" evidence="7">
    <location>
        <begin position="45"/>
        <end position="431"/>
    </location>
</feature>
<sequence length="540" mass="61457">MVSFFSRCFPKRRKGQQQQQQWKEIEAEAARDLESRPSWNAPDNTLLLEAFEWHVPDDTCHWRRLQHALPGLKEIGIDNIWIPPGCKAMNSSGNGYDIYDLYDLGEFDQKGSRTTKWGSRRELEDLVEEAKSLGVGVYWDAVLNHKAGADYPERFQAVKVDPNRRNVEISKPTEIEGWVGFDFAGRGDQYSSMKYNWQHFNGVDWDESRRENAIFKIHAPGKDWAQDVGKDNGNYDYLMFANLDYSNPEVREDVLNWGTWITNELSLSGMRLDAAKHFSAGFQKEFIEHVRKTANKDLFVIGEYWSGNLKDLLGYLQQLDHSVTAVDVPLVVNLCRTSYTKGGDLRKIFKGTLVQSKPENALTFVSNHDTVPGQMLENPVAQYFKPLAYALVLLRKDGHPCVFYGDLYGTLGDKPLKRACKGKLPILTRARKLYAYGEQQDYFDQANCIGFVRYGNARHPSGMACIMSNGAAAEKRMYVGPKHANEQWTDIMQSHESVVTIDASGYGVFPVNGMSVSVWVNSAAPDRDILHQPFDDKIYE</sequence>
<dbReference type="SMART" id="SM00642">
    <property type="entry name" value="Aamy"/>
    <property type="match status" value="1"/>
</dbReference>
<evidence type="ECO:0000256" key="6">
    <source>
        <dbReference type="ARBA" id="ARBA00023295"/>
    </source>
</evidence>
<dbReference type="NCBIfam" id="NF006968">
    <property type="entry name" value="PRK09441.1-1"/>
    <property type="match status" value="1"/>
</dbReference>
<evidence type="ECO:0000259" key="7">
    <source>
        <dbReference type="SMART" id="SM00642"/>
    </source>
</evidence>
<dbReference type="SUPFAM" id="SSF51011">
    <property type="entry name" value="Glycosyl hydrolase domain"/>
    <property type="match status" value="1"/>
</dbReference>
<dbReference type="CDD" id="cd11318">
    <property type="entry name" value="AmyAc_bac_fung_AmyA"/>
    <property type="match status" value="1"/>
</dbReference>
<comment type="cofactor">
    <cofactor evidence="1">
        <name>Ca(2+)</name>
        <dbReference type="ChEBI" id="CHEBI:29108"/>
    </cofactor>
</comment>
<evidence type="ECO:0000256" key="1">
    <source>
        <dbReference type="ARBA" id="ARBA00001913"/>
    </source>
</evidence>
<dbReference type="PIRSF" id="PIRSF001021">
    <property type="entry name" value="Alph-amls_thrmst"/>
    <property type="match status" value="1"/>
</dbReference>
<dbReference type="Proteomes" id="UP000275480">
    <property type="component" value="Unassembled WGS sequence"/>
</dbReference>
<keyword evidence="6" id="KW-0326">Glycosidase</keyword>
<keyword evidence="3" id="KW-0479">Metal-binding</keyword>
<organism evidence="8 9">
    <name type="scientific">Aspergillus flavus</name>
    <dbReference type="NCBI Taxonomy" id="5059"/>
    <lineage>
        <taxon>Eukaryota</taxon>
        <taxon>Fungi</taxon>
        <taxon>Dikarya</taxon>
        <taxon>Ascomycota</taxon>
        <taxon>Pezizomycotina</taxon>
        <taxon>Eurotiomycetes</taxon>
        <taxon>Eurotiomycetidae</taxon>
        <taxon>Eurotiales</taxon>
        <taxon>Aspergillaceae</taxon>
        <taxon>Aspergillus</taxon>
        <taxon>Aspergillus subgen. Circumdati</taxon>
    </lineage>
</organism>
<dbReference type="EMBL" id="QQZZ01000177">
    <property type="protein sequence ID" value="RMZ37370.1"/>
    <property type="molecule type" value="Genomic_DNA"/>
</dbReference>
<dbReference type="PANTHER" id="PTHR43447">
    <property type="entry name" value="ALPHA-AMYLASE"/>
    <property type="match status" value="1"/>
</dbReference>
<protein>
    <submittedName>
        <fullName evidence="8">Alpha-amylase</fullName>
    </submittedName>
</protein>
<keyword evidence="4" id="KW-0378">Hydrolase</keyword>
<evidence type="ECO:0000313" key="9">
    <source>
        <dbReference type="Proteomes" id="UP000275480"/>
    </source>
</evidence>
<evidence type="ECO:0000313" key="8">
    <source>
        <dbReference type="EMBL" id="RMZ37370.1"/>
    </source>
</evidence>
<evidence type="ECO:0000256" key="3">
    <source>
        <dbReference type="ARBA" id="ARBA00022723"/>
    </source>
</evidence>
<dbReference type="InterPro" id="IPR006047">
    <property type="entry name" value="GH13_cat_dom"/>
</dbReference>
<dbReference type="NCBIfam" id="NF006969">
    <property type="entry name" value="PRK09441.1-2"/>
    <property type="match status" value="1"/>
</dbReference>
<proteinExistence type="inferred from homology"/>
<evidence type="ECO:0000256" key="4">
    <source>
        <dbReference type="ARBA" id="ARBA00022801"/>
    </source>
</evidence>
<reference evidence="8 9" key="1">
    <citation type="submission" date="2018-07" db="EMBL/GenBank/DDBJ databases">
        <title>Identification of spontaneous genetic mutation associated with occurrence of a yellow conidial color mutant of Aspergillus flavus.</title>
        <authorList>
            <person name="Chang P.-K."/>
            <person name="Mack B.M."/>
            <person name="Scharfenstein L."/>
            <person name="Gilbert M.K."/>
        </authorList>
    </citation>
    <scope>NUCLEOTIDE SEQUENCE [LARGE SCALE GENOMIC DNA]</scope>
    <source>
        <strain evidence="8 9">CA14</strain>
    </source>
</reference>
<dbReference type="GO" id="GO:0005509">
    <property type="term" value="F:calcium ion binding"/>
    <property type="evidence" value="ECO:0007669"/>
    <property type="project" value="InterPro"/>
</dbReference>
<comment type="caution">
    <text evidence="8">The sequence shown here is derived from an EMBL/GenBank/DDBJ whole genome shotgun (WGS) entry which is preliminary data.</text>
</comment>
<evidence type="ECO:0000256" key="5">
    <source>
        <dbReference type="ARBA" id="ARBA00023277"/>
    </source>
</evidence>
<dbReference type="Pfam" id="PF00128">
    <property type="entry name" value="Alpha-amylase"/>
    <property type="match status" value="1"/>
</dbReference>
<dbReference type="InterPro" id="IPR017853">
    <property type="entry name" value="GH"/>
</dbReference>
<dbReference type="InterPro" id="IPR013776">
    <property type="entry name" value="A-amylase_thermo"/>
</dbReference>
<dbReference type="GO" id="GO:0004553">
    <property type="term" value="F:hydrolase activity, hydrolyzing O-glycosyl compounds"/>
    <property type="evidence" value="ECO:0007669"/>
    <property type="project" value="InterPro"/>
</dbReference>
<name>A0AB74BSC0_ASPFL</name>
<accession>A0AB74BSC0</accession>
<dbReference type="InterPro" id="IPR013780">
    <property type="entry name" value="Glyco_hydro_b"/>
</dbReference>
<dbReference type="Gene3D" id="2.60.40.1180">
    <property type="entry name" value="Golgi alpha-mannosidase II"/>
    <property type="match status" value="1"/>
</dbReference>
<dbReference type="Gene3D" id="3.20.20.80">
    <property type="entry name" value="Glycosidases"/>
    <property type="match status" value="1"/>
</dbReference>
<dbReference type="Gene3D" id="2.40.30.140">
    <property type="match status" value="1"/>
</dbReference>
<dbReference type="GO" id="GO:0005975">
    <property type="term" value="P:carbohydrate metabolic process"/>
    <property type="evidence" value="ECO:0007669"/>
    <property type="project" value="InterPro"/>
</dbReference>
<evidence type="ECO:0000256" key="2">
    <source>
        <dbReference type="ARBA" id="ARBA00008061"/>
    </source>
</evidence>
<dbReference type="AlphaFoldDB" id="A0AB74BSC0"/>
<dbReference type="SUPFAM" id="SSF51445">
    <property type="entry name" value="(Trans)glycosidases"/>
    <property type="match status" value="1"/>
</dbReference>